<dbReference type="SUPFAM" id="SSF141371">
    <property type="entry name" value="PilZ domain-like"/>
    <property type="match status" value="1"/>
</dbReference>
<dbReference type="AlphaFoldDB" id="A0A1H5GUW6"/>
<dbReference type="EMBL" id="FNTH01000001">
    <property type="protein sequence ID" value="SEE19460.1"/>
    <property type="molecule type" value="Genomic_DNA"/>
</dbReference>
<dbReference type="Pfam" id="PF07238">
    <property type="entry name" value="PilZ"/>
    <property type="match status" value="1"/>
</dbReference>
<dbReference type="GO" id="GO:0035438">
    <property type="term" value="F:cyclic-di-GMP binding"/>
    <property type="evidence" value="ECO:0007669"/>
    <property type="project" value="InterPro"/>
</dbReference>
<organism evidence="2 3">
    <name type="scientific">Bradyrhizobium erythrophlei</name>
    <dbReference type="NCBI Taxonomy" id="1437360"/>
    <lineage>
        <taxon>Bacteria</taxon>
        <taxon>Pseudomonadati</taxon>
        <taxon>Pseudomonadota</taxon>
        <taxon>Alphaproteobacteria</taxon>
        <taxon>Hyphomicrobiales</taxon>
        <taxon>Nitrobacteraceae</taxon>
        <taxon>Bradyrhizobium</taxon>
    </lineage>
</organism>
<evidence type="ECO:0000313" key="3">
    <source>
        <dbReference type="Proteomes" id="UP000198992"/>
    </source>
</evidence>
<sequence>MSTTIKRYKIDSQRTVLMKRGTIFFRNTSVGCLVLNISTGGAGLAVESDVAIPFAFDLEIESEPIRRHCILVWRLERRLGVTFEFDRVQRPESGPV</sequence>
<dbReference type="InterPro" id="IPR009875">
    <property type="entry name" value="PilZ_domain"/>
</dbReference>
<reference evidence="2 3" key="1">
    <citation type="submission" date="2016-10" db="EMBL/GenBank/DDBJ databases">
        <authorList>
            <person name="de Groot N.N."/>
        </authorList>
    </citation>
    <scope>NUCLEOTIDE SEQUENCE [LARGE SCALE GENOMIC DNA]</scope>
    <source>
        <strain evidence="2 3">MT12</strain>
    </source>
</reference>
<evidence type="ECO:0000313" key="2">
    <source>
        <dbReference type="EMBL" id="SEE19460.1"/>
    </source>
</evidence>
<accession>A0A1H5GUW6</accession>
<gene>
    <name evidence="2" type="ORF">SAMN05444164_7242</name>
</gene>
<proteinExistence type="predicted"/>
<dbReference type="RefSeq" id="WP_244549831.1">
    <property type="nucleotide sequence ID" value="NZ_FNTH01000001.1"/>
</dbReference>
<dbReference type="Proteomes" id="UP000198992">
    <property type="component" value="Unassembled WGS sequence"/>
</dbReference>
<evidence type="ECO:0000259" key="1">
    <source>
        <dbReference type="Pfam" id="PF07238"/>
    </source>
</evidence>
<name>A0A1H5GUW6_9BRAD</name>
<protein>
    <recommendedName>
        <fullName evidence="1">PilZ domain-containing protein</fullName>
    </recommendedName>
</protein>
<feature type="domain" description="PilZ" evidence="1">
    <location>
        <begin position="13"/>
        <end position="84"/>
    </location>
</feature>